<name>A0ABW3HQ65_9BACL</name>
<evidence type="ECO:0000256" key="1">
    <source>
        <dbReference type="ARBA" id="ARBA00022475"/>
    </source>
</evidence>
<dbReference type="SUPFAM" id="SSF53850">
    <property type="entry name" value="Periplasmic binding protein-like II"/>
    <property type="match status" value="1"/>
</dbReference>
<feature type="chain" id="PRO_5045929212" evidence="7">
    <location>
        <begin position="24"/>
        <end position="553"/>
    </location>
</feature>
<reference evidence="9" key="1">
    <citation type="journal article" date="2019" name="Int. J. Syst. Evol. Microbiol.">
        <title>The Global Catalogue of Microorganisms (GCM) 10K type strain sequencing project: providing services to taxonomists for standard genome sequencing and annotation.</title>
        <authorList>
            <consortium name="The Broad Institute Genomics Platform"/>
            <consortium name="The Broad Institute Genome Sequencing Center for Infectious Disease"/>
            <person name="Wu L."/>
            <person name="Ma J."/>
        </authorList>
    </citation>
    <scope>NUCLEOTIDE SEQUENCE [LARGE SCALE GENOMIC DNA]</scope>
    <source>
        <strain evidence="9">CCUG 59129</strain>
    </source>
</reference>
<protein>
    <submittedName>
        <fullName evidence="8">Extracellular solute-binding protein</fullName>
    </submittedName>
</protein>
<evidence type="ECO:0000313" key="9">
    <source>
        <dbReference type="Proteomes" id="UP001596989"/>
    </source>
</evidence>
<keyword evidence="4" id="KW-0564">Palmitate</keyword>
<feature type="signal peptide" evidence="7">
    <location>
        <begin position="1"/>
        <end position="23"/>
    </location>
</feature>
<gene>
    <name evidence="8" type="ORF">ACFQ2I_09825</name>
</gene>
<keyword evidence="3" id="KW-0472">Membrane</keyword>
<evidence type="ECO:0000256" key="5">
    <source>
        <dbReference type="ARBA" id="ARBA00023288"/>
    </source>
</evidence>
<dbReference type="Gene3D" id="3.40.190.10">
    <property type="entry name" value="Periplasmic binding protein-like II"/>
    <property type="match status" value="2"/>
</dbReference>
<proteinExistence type="predicted"/>
<dbReference type="RefSeq" id="WP_377563919.1">
    <property type="nucleotide sequence ID" value="NZ_JBHTJZ010000011.1"/>
</dbReference>
<evidence type="ECO:0000256" key="6">
    <source>
        <dbReference type="SAM" id="MobiDB-lite"/>
    </source>
</evidence>
<keyword evidence="1" id="KW-1003">Cell membrane</keyword>
<keyword evidence="9" id="KW-1185">Reference proteome</keyword>
<dbReference type="PANTHER" id="PTHR43649">
    <property type="entry name" value="ARABINOSE-BINDING PROTEIN-RELATED"/>
    <property type="match status" value="1"/>
</dbReference>
<feature type="region of interest" description="Disordered" evidence="6">
    <location>
        <begin position="29"/>
        <end position="52"/>
    </location>
</feature>
<sequence length="553" mass="61701">MKRVTFKSSLLGMLILLLLILTACSNSSSNGGNQSPNDNISNEINDNKGEDPSLPQEAMTFSVWSWINGALSSAVKDYNDIIPHQVLQEKTGVELEWVHPAVGTEQENFNLMVSGNELTDVILWGGLYKGGPEAAIKDKVILPLNDLIDQHAPNFKKLMEQYPEIRKQISTDDGEIYILPTVTPDNSIRSPHGAMIRADWLEKVGMSTPETVDDWYAVLKAFKESDPNGNGEADELPFVAHKRYQPGALSGLEFPGFIVGAWGITTDFYQVDGKVKYGPMEPEYKEYLETLHIWYKEGLIDPEFATTDKKSLDAKVTGEQAGAFLGWASSGLGAYLEAMKERNPAFKLVPVTTPVLKSGDKPLLGYQSPVFGGLGYVITTNAKDPAAIVRWIDYRFSEEGHLLANFGVEGESYEIKDGNPVYTDKITNNPDYSISQALGLYTLRMTQSPFINDKDAYMQTLIFPEQKEALTEWSKPSNERQIPSVHPSTEESKQYGTIMSNVYTYMDEMFIKFVMGTESFSNYDAFVTNLEKLGIQEAIDIKQSALDRYNARN</sequence>
<comment type="caution">
    <text evidence="8">The sequence shown here is derived from an EMBL/GenBank/DDBJ whole genome shotgun (WGS) entry which is preliminary data.</text>
</comment>
<dbReference type="Pfam" id="PF01547">
    <property type="entry name" value="SBP_bac_1"/>
    <property type="match status" value="1"/>
</dbReference>
<dbReference type="PROSITE" id="PS51257">
    <property type="entry name" value="PROKAR_LIPOPROTEIN"/>
    <property type="match status" value="1"/>
</dbReference>
<dbReference type="InterPro" id="IPR006059">
    <property type="entry name" value="SBP"/>
</dbReference>
<keyword evidence="2 7" id="KW-0732">Signal</keyword>
<organism evidence="8 9">
    <name type="scientific">Paenibacillus chungangensis</name>
    <dbReference type="NCBI Taxonomy" id="696535"/>
    <lineage>
        <taxon>Bacteria</taxon>
        <taxon>Bacillati</taxon>
        <taxon>Bacillota</taxon>
        <taxon>Bacilli</taxon>
        <taxon>Bacillales</taxon>
        <taxon>Paenibacillaceae</taxon>
        <taxon>Paenibacillus</taxon>
    </lineage>
</organism>
<dbReference type="Proteomes" id="UP001596989">
    <property type="component" value="Unassembled WGS sequence"/>
</dbReference>
<evidence type="ECO:0000256" key="2">
    <source>
        <dbReference type="ARBA" id="ARBA00022729"/>
    </source>
</evidence>
<dbReference type="EMBL" id="JBHTJZ010000011">
    <property type="protein sequence ID" value="MFD0959688.1"/>
    <property type="molecule type" value="Genomic_DNA"/>
</dbReference>
<evidence type="ECO:0000256" key="4">
    <source>
        <dbReference type="ARBA" id="ARBA00023139"/>
    </source>
</evidence>
<keyword evidence="5" id="KW-0449">Lipoprotein</keyword>
<feature type="compositionally biased region" description="Low complexity" evidence="6">
    <location>
        <begin position="29"/>
        <end position="39"/>
    </location>
</feature>
<evidence type="ECO:0000256" key="3">
    <source>
        <dbReference type="ARBA" id="ARBA00023136"/>
    </source>
</evidence>
<dbReference type="InterPro" id="IPR050490">
    <property type="entry name" value="Bact_solute-bd_prot1"/>
</dbReference>
<evidence type="ECO:0000313" key="8">
    <source>
        <dbReference type="EMBL" id="MFD0959688.1"/>
    </source>
</evidence>
<evidence type="ECO:0000256" key="7">
    <source>
        <dbReference type="SAM" id="SignalP"/>
    </source>
</evidence>
<accession>A0ABW3HQ65</accession>
<dbReference type="PANTHER" id="PTHR43649:SF33">
    <property type="entry name" value="POLYGALACTURONAN_RHAMNOGALACTURONAN-BINDING PROTEIN YTCQ"/>
    <property type="match status" value="1"/>
</dbReference>